<dbReference type="AlphaFoldDB" id="X1SJV3"/>
<gene>
    <name evidence="1" type="ORF">S12H4_30866</name>
</gene>
<reference evidence="1" key="1">
    <citation type="journal article" date="2014" name="Front. Microbiol.">
        <title>High frequency of phylogenetically diverse reductive dehalogenase-homologous genes in deep subseafloor sedimentary metagenomes.</title>
        <authorList>
            <person name="Kawai M."/>
            <person name="Futagami T."/>
            <person name="Toyoda A."/>
            <person name="Takaki Y."/>
            <person name="Nishi S."/>
            <person name="Hori S."/>
            <person name="Arai W."/>
            <person name="Tsubouchi T."/>
            <person name="Morono Y."/>
            <person name="Uchiyama I."/>
            <person name="Ito T."/>
            <person name="Fujiyama A."/>
            <person name="Inagaki F."/>
            <person name="Takami H."/>
        </authorList>
    </citation>
    <scope>NUCLEOTIDE SEQUENCE</scope>
    <source>
        <strain evidence="1">Expedition CK06-06</strain>
    </source>
</reference>
<dbReference type="EMBL" id="BARW01017957">
    <property type="protein sequence ID" value="GAI93327.1"/>
    <property type="molecule type" value="Genomic_DNA"/>
</dbReference>
<sequence length="109" mass="11679">MTTNYAELLTALRDDRGHLGLKNLQEVEEILEGLRPGVTITVEESGAIRIEESGRRPSQPPPGTQDAVAAYLTRMEDGGAAEGYVKVRARSCGFLPGSTPSCQPTPNNP</sequence>
<accession>X1SJV3</accession>
<name>X1SJV3_9ZZZZ</name>
<organism evidence="1">
    <name type="scientific">marine sediment metagenome</name>
    <dbReference type="NCBI Taxonomy" id="412755"/>
    <lineage>
        <taxon>unclassified sequences</taxon>
        <taxon>metagenomes</taxon>
        <taxon>ecological metagenomes</taxon>
    </lineage>
</organism>
<feature type="non-terminal residue" evidence="1">
    <location>
        <position position="109"/>
    </location>
</feature>
<protein>
    <submittedName>
        <fullName evidence="1">Uncharacterized protein</fullName>
    </submittedName>
</protein>
<evidence type="ECO:0000313" key="1">
    <source>
        <dbReference type="EMBL" id="GAI93327.1"/>
    </source>
</evidence>
<proteinExistence type="predicted"/>
<comment type="caution">
    <text evidence="1">The sequence shown here is derived from an EMBL/GenBank/DDBJ whole genome shotgun (WGS) entry which is preliminary data.</text>
</comment>